<feature type="domain" description="HTH tetR-type" evidence="3">
    <location>
        <begin position="8"/>
        <end position="68"/>
    </location>
</feature>
<dbReference type="PANTHER" id="PTHR43479:SF7">
    <property type="entry name" value="TETR-FAMILY TRANSCRIPTIONAL REGULATOR"/>
    <property type="match status" value="1"/>
</dbReference>
<dbReference type="PANTHER" id="PTHR43479">
    <property type="entry name" value="ACREF/ENVCD OPERON REPRESSOR-RELATED"/>
    <property type="match status" value="1"/>
</dbReference>
<reference evidence="4" key="1">
    <citation type="submission" date="2020-10" db="EMBL/GenBank/DDBJ databases">
        <authorList>
            <person name="Gilroy R."/>
        </authorList>
    </citation>
    <scope>NUCLEOTIDE SEQUENCE</scope>
    <source>
        <strain evidence="4">ChiSjej5B23-6657</strain>
    </source>
</reference>
<sequence length="201" mass="23922">MKRTNQFARTDRDIVNAFLTLLDQKSFEKITVADIIGEARINRSTFYQHFQDKYAILELLQETYARELGDLINSFTTSDTFFDLEQIDRIMKEYFAKKRGELKKLLAIRTETVNIEKMMEEVFAEYIQKNHFLHSDLELAMFSGLLVSFFSYYLDHPEIEDNFSSQLFTSYFDMTLQFFRMQDIPQAREEFLALIRKYAAP</sequence>
<dbReference type="InterPro" id="IPR001647">
    <property type="entry name" value="HTH_TetR"/>
</dbReference>
<dbReference type="InterPro" id="IPR009057">
    <property type="entry name" value="Homeodomain-like_sf"/>
</dbReference>
<evidence type="ECO:0000256" key="1">
    <source>
        <dbReference type="ARBA" id="ARBA00023125"/>
    </source>
</evidence>
<dbReference type="Gene3D" id="1.10.357.10">
    <property type="entry name" value="Tetracycline Repressor, domain 2"/>
    <property type="match status" value="1"/>
</dbReference>
<dbReference type="Pfam" id="PF00440">
    <property type="entry name" value="TetR_N"/>
    <property type="match status" value="1"/>
</dbReference>
<evidence type="ECO:0000256" key="2">
    <source>
        <dbReference type="PROSITE-ProRule" id="PRU00335"/>
    </source>
</evidence>
<dbReference type="GO" id="GO:0003677">
    <property type="term" value="F:DNA binding"/>
    <property type="evidence" value="ECO:0007669"/>
    <property type="project" value="UniProtKB-UniRule"/>
</dbReference>
<dbReference type="InterPro" id="IPR050624">
    <property type="entry name" value="HTH-type_Tx_Regulator"/>
</dbReference>
<evidence type="ECO:0000259" key="3">
    <source>
        <dbReference type="PROSITE" id="PS50977"/>
    </source>
</evidence>
<comment type="caution">
    <text evidence="4">The sequence shown here is derived from an EMBL/GenBank/DDBJ whole genome shotgun (WGS) entry which is preliminary data.</text>
</comment>
<gene>
    <name evidence="4" type="ORF">IAA55_09940</name>
</gene>
<dbReference type="SUPFAM" id="SSF46689">
    <property type="entry name" value="Homeodomain-like"/>
    <property type="match status" value="1"/>
</dbReference>
<accession>A0A9D1EAW9</accession>
<evidence type="ECO:0000313" key="5">
    <source>
        <dbReference type="Proteomes" id="UP000823912"/>
    </source>
</evidence>
<name>A0A9D1EAW9_9FIRM</name>
<proteinExistence type="predicted"/>
<dbReference type="Proteomes" id="UP000823912">
    <property type="component" value="Unassembled WGS sequence"/>
</dbReference>
<reference evidence="4" key="2">
    <citation type="journal article" date="2021" name="PeerJ">
        <title>Extensive microbial diversity within the chicken gut microbiome revealed by metagenomics and culture.</title>
        <authorList>
            <person name="Gilroy R."/>
            <person name="Ravi A."/>
            <person name="Getino M."/>
            <person name="Pursley I."/>
            <person name="Horton D.L."/>
            <person name="Alikhan N.F."/>
            <person name="Baker D."/>
            <person name="Gharbi K."/>
            <person name="Hall N."/>
            <person name="Watson M."/>
            <person name="Adriaenssens E.M."/>
            <person name="Foster-Nyarko E."/>
            <person name="Jarju S."/>
            <person name="Secka A."/>
            <person name="Antonio M."/>
            <person name="Oren A."/>
            <person name="Chaudhuri R.R."/>
            <person name="La Ragione R."/>
            <person name="Hildebrand F."/>
            <person name="Pallen M.J."/>
        </authorList>
    </citation>
    <scope>NUCLEOTIDE SEQUENCE</scope>
    <source>
        <strain evidence="4">ChiSjej5B23-6657</strain>
    </source>
</reference>
<feature type="DNA-binding region" description="H-T-H motif" evidence="2">
    <location>
        <begin position="31"/>
        <end position="50"/>
    </location>
</feature>
<dbReference type="PROSITE" id="PS50977">
    <property type="entry name" value="HTH_TETR_2"/>
    <property type="match status" value="1"/>
</dbReference>
<organism evidence="4 5">
    <name type="scientific">Candidatus Pullilachnospira gallistercoris</name>
    <dbReference type="NCBI Taxonomy" id="2840911"/>
    <lineage>
        <taxon>Bacteria</taxon>
        <taxon>Bacillati</taxon>
        <taxon>Bacillota</taxon>
        <taxon>Clostridia</taxon>
        <taxon>Lachnospirales</taxon>
        <taxon>Lachnospiraceae</taxon>
        <taxon>Lachnospiraceae incertae sedis</taxon>
        <taxon>Candidatus Pullilachnospira</taxon>
    </lineage>
</organism>
<protein>
    <submittedName>
        <fullName evidence="4">TetR/AcrR family transcriptional regulator</fullName>
    </submittedName>
</protein>
<dbReference type="EMBL" id="DVHM01000171">
    <property type="protein sequence ID" value="HIR71587.1"/>
    <property type="molecule type" value="Genomic_DNA"/>
</dbReference>
<dbReference type="AlphaFoldDB" id="A0A9D1EAW9"/>
<keyword evidence="1 2" id="KW-0238">DNA-binding</keyword>
<evidence type="ECO:0000313" key="4">
    <source>
        <dbReference type="EMBL" id="HIR71587.1"/>
    </source>
</evidence>